<dbReference type="Proteomes" id="UP000054560">
    <property type="component" value="Unassembled WGS sequence"/>
</dbReference>
<dbReference type="InterPro" id="IPR012337">
    <property type="entry name" value="RNaseH-like_sf"/>
</dbReference>
<dbReference type="InterPro" id="IPR043502">
    <property type="entry name" value="DNA/RNA_pol_sf"/>
</dbReference>
<dbReference type="InterPro" id="IPR023211">
    <property type="entry name" value="DNA_pol_palm_dom_sf"/>
</dbReference>
<keyword evidence="3" id="KW-1185">Reference proteome</keyword>
<dbReference type="SUPFAM" id="SSF53098">
    <property type="entry name" value="Ribonuclease H-like"/>
    <property type="match status" value="1"/>
</dbReference>
<sequence length="216" mass="25361">MVPKYNGKGIKGGKVLEPKVGIYENVMTLDFANGQEDEDEDEVLVVDSMCTDPDFDFDVQSSKLRVKYFDYDSEADMVVGYLNSLNQCETRVRLGYNSQNFDWVWMSRALNDKEDLLKKYYSRNWYYDNEFGEIRLRSVGHFDVYKLDTERLTNLPDDKLNTAKHLNLGGKFDMTYSETYRANFLKATDPDLYWKTTEYCMQDASWWSELLQTSIT</sequence>
<dbReference type="AlphaFoldDB" id="A0A0L0FXN3"/>
<dbReference type="Gene3D" id="3.30.420.10">
    <property type="entry name" value="Ribonuclease H-like superfamily/Ribonuclease H"/>
    <property type="match status" value="1"/>
</dbReference>
<evidence type="ECO:0000313" key="2">
    <source>
        <dbReference type="EMBL" id="KNC80723.1"/>
    </source>
</evidence>
<dbReference type="Pfam" id="PF03104">
    <property type="entry name" value="DNA_pol_B_exo1"/>
    <property type="match status" value="1"/>
</dbReference>
<dbReference type="SUPFAM" id="SSF56672">
    <property type="entry name" value="DNA/RNA polymerases"/>
    <property type="match status" value="1"/>
</dbReference>
<organism evidence="2 3">
    <name type="scientific">Sphaeroforma arctica JP610</name>
    <dbReference type="NCBI Taxonomy" id="667725"/>
    <lineage>
        <taxon>Eukaryota</taxon>
        <taxon>Ichthyosporea</taxon>
        <taxon>Ichthyophonida</taxon>
        <taxon>Sphaeroforma</taxon>
    </lineage>
</organism>
<reference evidence="2 3" key="1">
    <citation type="submission" date="2011-02" db="EMBL/GenBank/DDBJ databases">
        <title>The Genome Sequence of Sphaeroforma arctica JP610.</title>
        <authorList>
            <consortium name="The Broad Institute Genome Sequencing Platform"/>
            <person name="Russ C."/>
            <person name="Cuomo C."/>
            <person name="Young S.K."/>
            <person name="Zeng Q."/>
            <person name="Gargeya S."/>
            <person name="Alvarado L."/>
            <person name="Berlin A."/>
            <person name="Chapman S.B."/>
            <person name="Chen Z."/>
            <person name="Freedman E."/>
            <person name="Gellesch M."/>
            <person name="Goldberg J."/>
            <person name="Griggs A."/>
            <person name="Gujja S."/>
            <person name="Heilman E."/>
            <person name="Heiman D."/>
            <person name="Howarth C."/>
            <person name="Mehta T."/>
            <person name="Neiman D."/>
            <person name="Pearson M."/>
            <person name="Roberts A."/>
            <person name="Saif S."/>
            <person name="Shea T."/>
            <person name="Shenoy N."/>
            <person name="Sisk P."/>
            <person name="Stolte C."/>
            <person name="Sykes S."/>
            <person name="White J."/>
            <person name="Yandava C."/>
            <person name="Burger G."/>
            <person name="Gray M.W."/>
            <person name="Holland P.W.H."/>
            <person name="King N."/>
            <person name="Lang F.B.F."/>
            <person name="Roger A.J."/>
            <person name="Ruiz-Trillo I."/>
            <person name="Haas B."/>
            <person name="Nusbaum C."/>
            <person name="Birren B."/>
        </authorList>
    </citation>
    <scope>NUCLEOTIDE SEQUENCE [LARGE SCALE GENOMIC DNA]</scope>
    <source>
        <strain evidence="2 3">JP610</strain>
    </source>
</reference>
<name>A0A0L0FXN3_9EUKA</name>
<dbReference type="InterPro" id="IPR036397">
    <property type="entry name" value="RNaseH_sf"/>
</dbReference>
<dbReference type="InterPro" id="IPR006133">
    <property type="entry name" value="DNA-dir_DNA_pol_B_exonuc"/>
</dbReference>
<dbReference type="Gene3D" id="3.90.1600.10">
    <property type="entry name" value="Palm domain of DNA polymerase"/>
    <property type="match status" value="1"/>
</dbReference>
<evidence type="ECO:0000313" key="3">
    <source>
        <dbReference type="Proteomes" id="UP000054560"/>
    </source>
</evidence>
<gene>
    <name evidence="2" type="ORF">SARC_06925</name>
</gene>
<evidence type="ECO:0000259" key="1">
    <source>
        <dbReference type="Pfam" id="PF03104"/>
    </source>
</evidence>
<dbReference type="GeneID" id="25907429"/>
<protein>
    <recommendedName>
        <fullName evidence="1">DNA-directed DNA polymerase family B exonuclease domain-containing protein</fullName>
    </recommendedName>
</protein>
<dbReference type="RefSeq" id="XP_014154625.1">
    <property type="nucleotide sequence ID" value="XM_014299150.1"/>
</dbReference>
<accession>A0A0L0FXN3</accession>
<proteinExistence type="predicted"/>
<feature type="domain" description="DNA-directed DNA polymerase family B exonuclease" evidence="1">
    <location>
        <begin position="35"/>
        <end position="162"/>
    </location>
</feature>
<dbReference type="EMBL" id="KQ242116">
    <property type="protein sequence ID" value="KNC80723.1"/>
    <property type="molecule type" value="Genomic_DNA"/>
</dbReference>
<dbReference type="GO" id="GO:0003676">
    <property type="term" value="F:nucleic acid binding"/>
    <property type="evidence" value="ECO:0007669"/>
    <property type="project" value="InterPro"/>
</dbReference>